<dbReference type="Gene3D" id="3.40.50.2300">
    <property type="match status" value="1"/>
</dbReference>
<dbReference type="SUPFAM" id="SSF52172">
    <property type="entry name" value="CheY-like"/>
    <property type="match status" value="1"/>
</dbReference>
<dbReference type="InterPro" id="IPR016032">
    <property type="entry name" value="Sig_transdc_resp-reg_C-effctor"/>
</dbReference>
<dbReference type="InterPro" id="IPR001789">
    <property type="entry name" value="Sig_transdc_resp-reg_receiver"/>
</dbReference>
<dbReference type="PROSITE" id="PS50043">
    <property type="entry name" value="HTH_LUXR_2"/>
    <property type="match status" value="1"/>
</dbReference>
<keyword evidence="3" id="KW-0804">Transcription</keyword>
<dbReference type="SMART" id="SM00448">
    <property type="entry name" value="REC"/>
    <property type="match status" value="1"/>
</dbReference>
<dbReference type="SUPFAM" id="SSF46894">
    <property type="entry name" value="C-terminal effector domain of the bipartite response regulators"/>
    <property type="match status" value="1"/>
</dbReference>
<dbReference type="RefSeq" id="WP_101684460.1">
    <property type="nucleotide sequence ID" value="NZ_PJRP01000017.1"/>
</dbReference>
<accession>A0A2N5C5D4</accession>
<dbReference type="SMART" id="SM00421">
    <property type="entry name" value="HTH_LUXR"/>
    <property type="match status" value="1"/>
</dbReference>
<keyword evidence="4" id="KW-0597">Phosphoprotein</keyword>
<dbReference type="InterPro" id="IPR000792">
    <property type="entry name" value="Tscrpt_reg_LuxR_C"/>
</dbReference>
<dbReference type="PANTHER" id="PTHR44688">
    <property type="entry name" value="DNA-BINDING TRANSCRIPTIONAL ACTIVATOR DEVR_DOSR"/>
    <property type="match status" value="1"/>
</dbReference>
<name>A0A2N5C5D4_9BURK</name>
<evidence type="ECO:0000313" key="7">
    <source>
        <dbReference type="EMBL" id="PLP97435.1"/>
    </source>
</evidence>
<dbReference type="GO" id="GO:0006355">
    <property type="term" value="P:regulation of DNA-templated transcription"/>
    <property type="evidence" value="ECO:0007669"/>
    <property type="project" value="InterPro"/>
</dbReference>
<evidence type="ECO:0000256" key="4">
    <source>
        <dbReference type="PROSITE-ProRule" id="PRU00169"/>
    </source>
</evidence>
<dbReference type="InterPro" id="IPR011006">
    <property type="entry name" value="CheY-like_superfamily"/>
</dbReference>
<dbReference type="STRING" id="82633.GCA_000974605_02337"/>
<evidence type="ECO:0000256" key="1">
    <source>
        <dbReference type="ARBA" id="ARBA00023015"/>
    </source>
</evidence>
<dbReference type="Gene3D" id="1.10.10.10">
    <property type="entry name" value="Winged helix-like DNA-binding domain superfamily/Winged helix DNA-binding domain"/>
    <property type="match status" value="1"/>
</dbReference>
<dbReference type="Proteomes" id="UP000234341">
    <property type="component" value="Unassembled WGS sequence"/>
</dbReference>
<dbReference type="EMBL" id="PJRP01000017">
    <property type="protein sequence ID" value="PLP97435.1"/>
    <property type="molecule type" value="Genomic_DNA"/>
</dbReference>
<dbReference type="GO" id="GO:0003677">
    <property type="term" value="F:DNA binding"/>
    <property type="evidence" value="ECO:0007669"/>
    <property type="project" value="UniProtKB-KW"/>
</dbReference>
<evidence type="ECO:0000256" key="2">
    <source>
        <dbReference type="ARBA" id="ARBA00023125"/>
    </source>
</evidence>
<evidence type="ECO:0000259" key="6">
    <source>
        <dbReference type="PROSITE" id="PS50110"/>
    </source>
</evidence>
<feature type="modified residue" description="4-aspartylphosphate" evidence="4">
    <location>
        <position position="62"/>
    </location>
</feature>
<comment type="caution">
    <text evidence="7">The sequence shown here is derived from an EMBL/GenBank/DDBJ whole genome shotgun (WGS) entry which is preliminary data.</text>
</comment>
<evidence type="ECO:0000313" key="8">
    <source>
        <dbReference type="Proteomes" id="UP000234341"/>
    </source>
</evidence>
<dbReference type="PROSITE" id="PS50110">
    <property type="entry name" value="RESPONSE_REGULATORY"/>
    <property type="match status" value="1"/>
</dbReference>
<organism evidence="7 8">
    <name type="scientific">Cupriavidus pauculus</name>
    <dbReference type="NCBI Taxonomy" id="82633"/>
    <lineage>
        <taxon>Bacteria</taxon>
        <taxon>Pseudomonadati</taxon>
        <taxon>Pseudomonadota</taxon>
        <taxon>Betaproteobacteria</taxon>
        <taxon>Burkholderiales</taxon>
        <taxon>Burkholderiaceae</taxon>
        <taxon>Cupriavidus</taxon>
    </lineage>
</organism>
<dbReference type="PANTHER" id="PTHR44688:SF16">
    <property type="entry name" value="DNA-BINDING TRANSCRIPTIONAL ACTIVATOR DEVR_DOSR"/>
    <property type="match status" value="1"/>
</dbReference>
<dbReference type="InterPro" id="IPR036388">
    <property type="entry name" value="WH-like_DNA-bd_sf"/>
</dbReference>
<dbReference type="AlphaFoldDB" id="A0A2N5C5D4"/>
<keyword evidence="2 7" id="KW-0238">DNA-binding</keyword>
<keyword evidence="1" id="KW-0805">Transcription regulation</keyword>
<feature type="domain" description="HTH luxR-type" evidence="5">
    <location>
        <begin position="142"/>
        <end position="207"/>
    </location>
</feature>
<sequence length="213" mass="23372">MPSNAQRQEATSVVYIIDDEEATRSSLKNLLRSVGFTVRSFEGTAAFKASEKNVGPSCMLLDVRLRGESGLFFQQQEKANQQMPIIFMTGFADVSICIKAMKAGATDFLLKPLSEQDVIDAVTAALAQDKKRLEADYQRSNLTELYESLTSREREVLAYVVGGALNKQIAAGIGISEITVKVHRGTAMKKMKSSSVADLVRKAQMLGIEPMTR</sequence>
<evidence type="ECO:0000259" key="5">
    <source>
        <dbReference type="PROSITE" id="PS50043"/>
    </source>
</evidence>
<protein>
    <submittedName>
        <fullName evidence="7">DNA-binding response regulator</fullName>
    </submittedName>
</protein>
<dbReference type="Pfam" id="PF00196">
    <property type="entry name" value="GerE"/>
    <property type="match status" value="1"/>
</dbReference>
<dbReference type="GO" id="GO:0000160">
    <property type="term" value="P:phosphorelay signal transduction system"/>
    <property type="evidence" value="ECO:0007669"/>
    <property type="project" value="InterPro"/>
</dbReference>
<feature type="domain" description="Response regulatory" evidence="6">
    <location>
        <begin position="13"/>
        <end position="126"/>
    </location>
</feature>
<proteinExistence type="predicted"/>
<evidence type="ECO:0000256" key="3">
    <source>
        <dbReference type="ARBA" id="ARBA00023163"/>
    </source>
</evidence>
<gene>
    <name evidence="7" type="ORF">CYJ10_26700</name>
</gene>
<dbReference type="CDD" id="cd06170">
    <property type="entry name" value="LuxR_C_like"/>
    <property type="match status" value="1"/>
</dbReference>
<dbReference type="Pfam" id="PF00072">
    <property type="entry name" value="Response_reg"/>
    <property type="match status" value="1"/>
</dbReference>
<dbReference type="PRINTS" id="PR00038">
    <property type="entry name" value="HTHLUXR"/>
</dbReference>
<reference evidence="7 8" key="1">
    <citation type="submission" date="2017-12" db="EMBL/GenBank/DDBJ databases">
        <title>Genome sequence of the active heterotrophic nitrifier-denitrifier, Cupriavidus pauculus UM1.</title>
        <authorList>
            <person name="Putonti C."/>
            <person name="Castignetti D."/>
        </authorList>
    </citation>
    <scope>NUCLEOTIDE SEQUENCE [LARGE SCALE GENOMIC DNA]</scope>
    <source>
        <strain evidence="7 8">UM1</strain>
    </source>
</reference>
<dbReference type="OrthoDB" id="9802186at2"/>